<sequence>MNVLNTRLFVPERLAIGPILINGLADNIPRDTRVPKVRHHASNVIFHCFQELCLLEHLHPLRISQCLPSYKVNKSVKLPRLEQSSELEPPLEWQKQRFYQHPRM</sequence>
<keyword evidence="2" id="KW-1185">Reference proteome</keyword>
<dbReference type="Proteomes" id="UP001163321">
    <property type="component" value="Chromosome 12"/>
</dbReference>
<comment type="caution">
    <text evidence="1">The sequence shown here is derived from an EMBL/GenBank/DDBJ whole genome shotgun (WGS) entry which is preliminary data.</text>
</comment>
<dbReference type="EMBL" id="CM047591">
    <property type="protein sequence ID" value="KAI9918409.1"/>
    <property type="molecule type" value="Genomic_DNA"/>
</dbReference>
<evidence type="ECO:0000313" key="2">
    <source>
        <dbReference type="Proteomes" id="UP001163321"/>
    </source>
</evidence>
<reference evidence="1 2" key="1">
    <citation type="journal article" date="2022" name="bioRxiv">
        <title>The genome of the oomycete Peronosclerospora sorghi, a cosmopolitan pathogen of maize and sorghum, is inflated with dispersed pseudogenes.</title>
        <authorList>
            <person name="Fletcher K."/>
            <person name="Martin F."/>
            <person name="Isakeit T."/>
            <person name="Cavanaugh K."/>
            <person name="Magill C."/>
            <person name="Michelmore R."/>
        </authorList>
    </citation>
    <scope>NUCLEOTIDE SEQUENCE [LARGE SCALE GENOMIC DNA]</scope>
    <source>
        <strain evidence="1">P6</strain>
    </source>
</reference>
<protein>
    <submittedName>
        <fullName evidence="1">Uncharacterized protein</fullName>
    </submittedName>
</protein>
<proteinExistence type="predicted"/>
<gene>
    <name evidence="1" type="ORF">PsorP6_011261</name>
</gene>
<name>A0ACC0WK56_9STRA</name>
<evidence type="ECO:0000313" key="1">
    <source>
        <dbReference type="EMBL" id="KAI9918409.1"/>
    </source>
</evidence>
<accession>A0ACC0WK56</accession>
<organism evidence="1 2">
    <name type="scientific">Peronosclerospora sorghi</name>
    <dbReference type="NCBI Taxonomy" id="230839"/>
    <lineage>
        <taxon>Eukaryota</taxon>
        <taxon>Sar</taxon>
        <taxon>Stramenopiles</taxon>
        <taxon>Oomycota</taxon>
        <taxon>Peronosporomycetes</taxon>
        <taxon>Peronosporales</taxon>
        <taxon>Peronosporaceae</taxon>
        <taxon>Peronosclerospora</taxon>
    </lineage>
</organism>